<dbReference type="Pfam" id="PF07722">
    <property type="entry name" value="Peptidase_C26"/>
    <property type="match status" value="1"/>
</dbReference>
<accession>A0ABD2YTS6</accession>
<evidence type="ECO:0000313" key="1">
    <source>
        <dbReference type="EMBL" id="KAL3510718.1"/>
    </source>
</evidence>
<organism evidence="1 2">
    <name type="scientific">Cinchona calisaya</name>
    <dbReference type="NCBI Taxonomy" id="153742"/>
    <lineage>
        <taxon>Eukaryota</taxon>
        <taxon>Viridiplantae</taxon>
        <taxon>Streptophyta</taxon>
        <taxon>Embryophyta</taxon>
        <taxon>Tracheophyta</taxon>
        <taxon>Spermatophyta</taxon>
        <taxon>Magnoliopsida</taxon>
        <taxon>eudicotyledons</taxon>
        <taxon>Gunneridae</taxon>
        <taxon>Pentapetalae</taxon>
        <taxon>asterids</taxon>
        <taxon>lamiids</taxon>
        <taxon>Gentianales</taxon>
        <taxon>Rubiaceae</taxon>
        <taxon>Cinchonoideae</taxon>
        <taxon>Cinchoneae</taxon>
        <taxon>Cinchona</taxon>
    </lineage>
</organism>
<dbReference type="CDD" id="cd01745">
    <property type="entry name" value="GATase1_2"/>
    <property type="match status" value="1"/>
</dbReference>
<dbReference type="Proteomes" id="UP001630127">
    <property type="component" value="Unassembled WGS sequence"/>
</dbReference>
<keyword evidence="2" id="KW-1185">Reference proteome</keyword>
<protein>
    <submittedName>
        <fullName evidence="1">Uncharacterized protein</fullName>
    </submittedName>
</protein>
<dbReference type="PROSITE" id="PS51273">
    <property type="entry name" value="GATASE_TYPE_1"/>
    <property type="match status" value="1"/>
</dbReference>
<reference evidence="1 2" key="1">
    <citation type="submission" date="2024-11" db="EMBL/GenBank/DDBJ databases">
        <title>A near-complete genome assembly of Cinchona calisaya.</title>
        <authorList>
            <person name="Lian D.C."/>
            <person name="Zhao X.W."/>
            <person name="Wei L."/>
        </authorList>
    </citation>
    <scope>NUCLEOTIDE SEQUENCE [LARGE SCALE GENOMIC DNA]</scope>
    <source>
        <tissue evidence="1">Nenye</tissue>
    </source>
</reference>
<dbReference type="EMBL" id="JBJUIK010000012">
    <property type="protein sequence ID" value="KAL3510718.1"/>
    <property type="molecule type" value="Genomic_DNA"/>
</dbReference>
<comment type="caution">
    <text evidence="1">The sequence shown here is derived from an EMBL/GenBank/DDBJ whole genome shotgun (WGS) entry which is preliminary data.</text>
</comment>
<dbReference type="PANTHER" id="PTHR43235">
    <property type="entry name" value="GLUTAMINE AMIDOTRANSFERASE PB2B2.05-RELATED"/>
    <property type="match status" value="1"/>
</dbReference>
<name>A0ABD2YTS6_9GENT</name>
<gene>
    <name evidence="1" type="ORF">ACH5RR_030119</name>
</gene>
<dbReference type="PANTHER" id="PTHR43235:SF10">
    <property type="entry name" value="GLUTAMINE AMIDOTRANSFERASE PB2B2.05"/>
    <property type="match status" value="1"/>
</dbReference>
<sequence>MPQDLSTILPRVLIVSRRTVRKNKFVDFVGEYHLDLIVSYGAAPIIVPRVNGVHMLLESFEPIHGVLLCEGEDIDPSLYDAELSGFSSEELEEIKRLHTSDTSIDREKDSIELGLAKLCLERNIPYLGICRGSQVLNVACGGTLYHDIEKELSKKSSCPNYDDYDEVQRRVVHINYDDYDGHRHVVKVVKDTPLHKWFKDSVEDEKMELLVNSYHHQGVKRLAQRFVPMAFAPDGLIEGFYDPDAYNPDEGKFFMGLQFHPERMRRHDSDAFDYPGCSSAYQEFVKAVIAYEKKLNGQAYVPRSIDQKLEQKRKIIVRSFSIARNVYGIGRDKISVKESELEAGAEFLQENTVLSLQQQNRLKQMGATVRNASVYLEKLKMNEQREKLARAIIGKMSIEQLSDMVSFYHKMGQICSEALETKLERER</sequence>
<dbReference type="AlphaFoldDB" id="A0ABD2YTS6"/>
<dbReference type="Gene3D" id="3.40.50.880">
    <property type="match status" value="1"/>
</dbReference>
<dbReference type="InterPro" id="IPR029062">
    <property type="entry name" value="Class_I_gatase-like"/>
</dbReference>
<dbReference type="InterPro" id="IPR011697">
    <property type="entry name" value="Peptidase_C26"/>
</dbReference>
<dbReference type="InterPro" id="IPR044668">
    <property type="entry name" value="PuuD-like"/>
</dbReference>
<dbReference type="SUPFAM" id="SSF52317">
    <property type="entry name" value="Class I glutamine amidotransferase-like"/>
    <property type="match status" value="1"/>
</dbReference>
<proteinExistence type="predicted"/>
<evidence type="ECO:0000313" key="2">
    <source>
        <dbReference type="Proteomes" id="UP001630127"/>
    </source>
</evidence>